<comment type="caution">
    <text evidence="1">The sequence shown here is derived from an EMBL/GenBank/DDBJ whole genome shotgun (WGS) entry which is preliminary data.</text>
</comment>
<sequence length="57" mass="6502">MAEKRTKFKGLTPDQKKKFRTVMTEYANGTLRSSDGTKVTKRSQAVAIGFSEARRHR</sequence>
<accession>A0A0F9NL61</accession>
<gene>
    <name evidence="1" type="ORF">LCGC14_1247910</name>
</gene>
<reference evidence="1" key="1">
    <citation type="journal article" date="2015" name="Nature">
        <title>Complex archaea that bridge the gap between prokaryotes and eukaryotes.</title>
        <authorList>
            <person name="Spang A."/>
            <person name="Saw J.H."/>
            <person name="Jorgensen S.L."/>
            <person name="Zaremba-Niedzwiedzka K."/>
            <person name="Martijn J."/>
            <person name="Lind A.E."/>
            <person name="van Eijk R."/>
            <person name="Schleper C."/>
            <person name="Guy L."/>
            <person name="Ettema T.J."/>
        </authorList>
    </citation>
    <scope>NUCLEOTIDE SEQUENCE</scope>
</reference>
<dbReference type="InterPro" id="IPR045468">
    <property type="entry name" value="DUF6496"/>
</dbReference>
<dbReference type="Pfam" id="PF20106">
    <property type="entry name" value="DUF6496"/>
    <property type="match status" value="1"/>
</dbReference>
<dbReference type="AlphaFoldDB" id="A0A0F9NL61"/>
<evidence type="ECO:0000313" key="1">
    <source>
        <dbReference type="EMBL" id="KKM89510.1"/>
    </source>
</evidence>
<dbReference type="EMBL" id="LAZR01006806">
    <property type="protein sequence ID" value="KKM89510.1"/>
    <property type="molecule type" value="Genomic_DNA"/>
</dbReference>
<protein>
    <submittedName>
        <fullName evidence="1">Uncharacterized protein</fullName>
    </submittedName>
</protein>
<name>A0A0F9NL61_9ZZZZ</name>
<proteinExistence type="predicted"/>
<organism evidence="1">
    <name type="scientific">marine sediment metagenome</name>
    <dbReference type="NCBI Taxonomy" id="412755"/>
    <lineage>
        <taxon>unclassified sequences</taxon>
        <taxon>metagenomes</taxon>
        <taxon>ecological metagenomes</taxon>
    </lineage>
</organism>